<name>A0A0B4XCV1_9HYPH</name>
<dbReference type="KEGG" id="rga:RGR602_PC00560"/>
<protein>
    <submittedName>
        <fullName evidence="1">Uncharacterized protein</fullName>
    </submittedName>
</protein>
<dbReference type="HOGENOM" id="CLU_3084017_0_0_5"/>
<proteinExistence type="predicted"/>
<evidence type="ECO:0000313" key="2">
    <source>
        <dbReference type="Proteomes" id="UP000031368"/>
    </source>
</evidence>
<keyword evidence="1" id="KW-0614">Plasmid</keyword>
<keyword evidence="2" id="KW-1185">Reference proteome</keyword>
<dbReference type="AlphaFoldDB" id="A0A0B4XCV1"/>
<evidence type="ECO:0000313" key="1">
    <source>
        <dbReference type="EMBL" id="AJD44600.1"/>
    </source>
</evidence>
<sequence length="52" mass="5801">MIILMPPREGRRSPAPPASRERLLQAFAAKAMRRCWRDPLGGRIVDGDISAI</sequence>
<reference evidence="1 2" key="1">
    <citation type="submission" date="2013-11" db="EMBL/GenBank/DDBJ databases">
        <title>Complete genome sequence of Rhizobium gallicum bv. gallicum R602.</title>
        <authorList>
            <person name="Bustos P."/>
            <person name="Santamaria R.I."/>
            <person name="Lozano L."/>
            <person name="Acosta J.L."/>
            <person name="Ormeno-Orrillo E."/>
            <person name="Rogel M.A."/>
            <person name="Romero D."/>
            <person name="Cevallos M.A."/>
            <person name="Martinez-Romero E."/>
            <person name="Gonzalez V."/>
        </authorList>
    </citation>
    <scope>NUCLEOTIDE SEQUENCE [LARGE SCALE GENOMIC DNA]</scope>
    <source>
        <strain evidence="1 2">R602</strain>
        <plasmid evidence="1 2">pRgalR602c</plasmid>
    </source>
</reference>
<organism evidence="1 2">
    <name type="scientific">Rhizobium gallicum bv. gallicum R602sp</name>
    <dbReference type="NCBI Taxonomy" id="1041138"/>
    <lineage>
        <taxon>Bacteria</taxon>
        <taxon>Pseudomonadati</taxon>
        <taxon>Pseudomonadota</taxon>
        <taxon>Alphaproteobacteria</taxon>
        <taxon>Hyphomicrobiales</taxon>
        <taxon>Rhizobiaceae</taxon>
        <taxon>Rhizobium/Agrobacterium group</taxon>
        <taxon>Rhizobium</taxon>
    </lineage>
</organism>
<gene>
    <name evidence="1" type="ORF">RGR602_PC00560</name>
</gene>
<geneLocation type="plasmid" evidence="1 2">
    <name>pRgalR602c</name>
</geneLocation>
<dbReference type="Proteomes" id="UP000031368">
    <property type="component" value="Plasmid pRgalR602c"/>
</dbReference>
<dbReference type="EMBL" id="CP006880">
    <property type="protein sequence ID" value="AJD44600.1"/>
    <property type="molecule type" value="Genomic_DNA"/>
</dbReference>
<accession>A0A0B4XCV1</accession>